<dbReference type="InterPro" id="IPR001791">
    <property type="entry name" value="Laminin_G"/>
</dbReference>
<dbReference type="InterPro" id="IPR013320">
    <property type="entry name" value="ConA-like_dom_sf"/>
</dbReference>
<dbReference type="Gene3D" id="2.60.120.200">
    <property type="match status" value="1"/>
</dbReference>
<accession>A0A7H0GZH2</accession>
<dbReference type="Proteomes" id="UP000516093">
    <property type="component" value="Chromosome"/>
</dbReference>
<keyword evidence="1" id="KW-0732">Signal</keyword>
<dbReference type="KEGG" id="hqi:H9L05_09175"/>
<sequence>MAPFVLYIQRTIKCLAALRLSLARRYKPAQMVLGSIVLLLPVYTSSAQNLSGSGNKLAFNGLNTYINCGTSNRGITQRVTVEAWIRTTSSGNQWVASKYLNSLTEKKGFHLYISNGQLYFNGYTSGGISVSSGASGTRVNDGRWHHVAGVCNLNTWQVYVDGVLENNATYPFLTADLATSSALAIGVYIAQSENLFQGDIDEVRVWRTALTQDQIRANMCRKVSPVPDELVAYYSFDQRAGAVAIDKGSDPTNGRLINFNNDAWQPSGAAIGDASTYAYGPDLGATRLRLAANNGDSAIVTNITTQTDGVQLYAVNEKPSEEPTEGTSADVYFGVFSRGNSGTYDFRLRPAAGLSGSTIYTRPANDGIWTTTAAVPTPNSLLLVQQRYRAEYMQANVPLPVELTAFSARRAGPLTVALTWQTASEQNSADFTVEQAPDGYTFTPLGSVAGQGTSSRPHAYKFTAYPAPHAAYYRLVQRDLDGTLAYSPVVFVGAADDTPAVALQLVPNPAHDQVRLPELGPEATLQLVDGLGRLVRTGTGALLSLRGITPGLYILQAATPGRAPRTARLLVE</sequence>
<organism evidence="4 5">
    <name type="scientific">Hymenobacter qilianensis</name>
    <dbReference type="NCBI Taxonomy" id="1385715"/>
    <lineage>
        <taxon>Bacteria</taxon>
        <taxon>Pseudomonadati</taxon>
        <taxon>Bacteroidota</taxon>
        <taxon>Cytophagia</taxon>
        <taxon>Cytophagales</taxon>
        <taxon>Hymenobacteraceae</taxon>
        <taxon>Hymenobacter</taxon>
    </lineage>
</organism>
<dbReference type="Pfam" id="PF13385">
    <property type="entry name" value="Laminin_G_3"/>
    <property type="match status" value="1"/>
</dbReference>
<dbReference type="InterPro" id="IPR006558">
    <property type="entry name" value="LamG-like"/>
</dbReference>
<dbReference type="SUPFAM" id="SSF49899">
    <property type="entry name" value="Concanavalin A-like lectins/glucanases"/>
    <property type="match status" value="1"/>
</dbReference>
<evidence type="ECO:0000256" key="2">
    <source>
        <dbReference type="ARBA" id="ARBA00023157"/>
    </source>
</evidence>
<dbReference type="CDD" id="cd00110">
    <property type="entry name" value="LamG"/>
    <property type="match status" value="1"/>
</dbReference>
<dbReference type="GO" id="GO:0005975">
    <property type="term" value="P:carbohydrate metabolic process"/>
    <property type="evidence" value="ECO:0007669"/>
    <property type="project" value="UniProtKB-ARBA"/>
</dbReference>
<keyword evidence="2" id="KW-1015">Disulfide bond</keyword>
<proteinExistence type="predicted"/>
<feature type="domain" description="LamG-like jellyroll fold" evidence="3">
    <location>
        <begin position="77"/>
        <end position="213"/>
    </location>
</feature>
<reference evidence="4 5" key="1">
    <citation type="submission" date="2020-08" db="EMBL/GenBank/DDBJ databases">
        <title>Genome sequence of Hymenobacter qilianensis JCM 19763T.</title>
        <authorList>
            <person name="Hyun D.-W."/>
            <person name="Bae J.-W."/>
        </authorList>
    </citation>
    <scope>NUCLEOTIDE SEQUENCE [LARGE SCALE GENOMIC DNA]</scope>
    <source>
        <strain evidence="4 5">JCM 19763</strain>
    </source>
</reference>
<evidence type="ECO:0000259" key="3">
    <source>
        <dbReference type="SMART" id="SM00560"/>
    </source>
</evidence>
<name>A0A7H0GZH2_9BACT</name>
<dbReference type="SMART" id="SM00560">
    <property type="entry name" value="LamGL"/>
    <property type="match status" value="1"/>
</dbReference>
<evidence type="ECO:0000313" key="4">
    <source>
        <dbReference type="EMBL" id="QNP53688.1"/>
    </source>
</evidence>
<keyword evidence="5" id="KW-1185">Reference proteome</keyword>
<gene>
    <name evidence="4" type="ORF">H9L05_09175</name>
</gene>
<protein>
    <submittedName>
        <fullName evidence="4">LamG domain-containing protein</fullName>
    </submittedName>
</protein>
<dbReference type="AlphaFoldDB" id="A0A7H0GZH2"/>
<dbReference type="EMBL" id="CP060784">
    <property type="protein sequence ID" value="QNP53688.1"/>
    <property type="molecule type" value="Genomic_DNA"/>
</dbReference>
<evidence type="ECO:0000313" key="5">
    <source>
        <dbReference type="Proteomes" id="UP000516093"/>
    </source>
</evidence>
<evidence type="ECO:0000256" key="1">
    <source>
        <dbReference type="ARBA" id="ARBA00022729"/>
    </source>
</evidence>
<dbReference type="GO" id="GO:0004553">
    <property type="term" value="F:hydrolase activity, hydrolyzing O-glycosyl compounds"/>
    <property type="evidence" value="ECO:0007669"/>
    <property type="project" value="UniProtKB-ARBA"/>
</dbReference>
<dbReference type="RefSeq" id="WP_187733897.1">
    <property type="nucleotide sequence ID" value="NZ_BMFN01000001.1"/>
</dbReference>